<proteinExistence type="predicted"/>
<dbReference type="EMBL" id="SRLO01013377">
    <property type="protein sequence ID" value="TNN25119.1"/>
    <property type="molecule type" value="Genomic_DNA"/>
</dbReference>
<dbReference type="Proteomes" id="UP000314294">
    <property type="component" value="Unassembled WGS sequence"/>
</dbReference>
<evidence type="ECO:0000256" key="1">
    <source>
        <dbReference type="SAM" id="MobiDB-lite"/>
    </source>
</evidence>
<gene>
    <name evidence="2" type="ORF">EYF80_064753</name>
</gene>
<evidence type="ECO:0000313" key="3">
    <source>
        <dbReference type="Proteomes" id="UP000314294"/>
    </source>
</evidence>
<sequence>MAPAYSEPGAVIFHSSLRAGGEERNAKTEEILISGGRQVSRGKRAAANSEWKTTGEERDGAAARRQRDDPPPSARHDGSPRPIRAPVTPCTAGGPR</sequence>
<accession>A0A4Z2E8I9</accession>
<feature type="region of interest" description="Disordered" evidence="1">
    <location>
        <begin position="30"/>
        <end position="96"/>
    </location>
</feature>
<evidence type="ECO:0000313" key="2">
    <source>
        <dbReference type="EMBL" id="TNN25119.1"/>
    </source>
</evidence>
<dbReference type="AlphaFoldDB" id="A0A4Z2E8I9"/>
<comment type="caution">
    <text evidence="2">The sequence shown here is derived from an EMBL/GenBank/DDBJ whole genome shotgun (WGS) entry which is preliminary data.</text>
</comment>
<protein>
    <submittedName>
        <fullName evidence="2">Uncharacterized protein</fullName>
    </submittedName>
</protein>
<name>A0A4Z2E8I9_9TELE</name>
<feature type="compositionally biased region" description="Basic and acidic residues" evidence="1">
    <location>
        <begin position="53"/>
        <end position="79"/>
    </location>
</feature>
<organism evidence="2 3">
    <name type="scientific">Liparis tanakae</name>
    <name type="common">Tanaka's snailfish</name>
    <dbReference type="NCBI Taxonomy" id="230148"/>
    <lineage>
        <taxon>Eukaryota</taxon>
        <taxon>Metazoa</taxon>
        <taxon>Chordata</taxon>
        <taxon>Craniata</taxon>
        <taxon>Vertebrata</taxon>
        <taxon>Euteleostomi</taxon>
        <taxon>Actinopterygii</taxon>
        <taxon>Neopterygii</taxon>
        <taxon>Teleostei</taxon>
        <taxon>Neoteleostei</taxon>
        <taxon>Acanthomorphata</taxon>
        <taxon>Eupercaria</taxon>
        <taxon>Perciformes</taxon>
        <taxon>Cottioidei</taxon>
        <taxon>Cottales</taxon>
        <taxon>Liparidae</taxon>
        <taxon>Liparis</taxon>
    </lineage>
</organism>
<reference evidence="2 3" key="1">
    <citation type="submission" date="2019-03" db="EMBL/GenBank/DDBJ databases">
        <title>First draft genome of Liparis tanakae, snailfish: a comprehensive survey of snailfish specific genes.</title>
        <authorList>
            <person name="Kim W."/>
            <person name="Song I."/>
            <person name="Jeong J.-H."/>
            <person name="Kim D."/>
            <person name="Kim S."/>
            <person name="Ryu S."/>
            <person name="Song J.Y."/>
            <person name="Lee S.K."/>
        </authorList>
    </citation>
    <scope>NUCLEOTIDE SEQUENCE [LARGE SCALE GENOMIC DNA]</scope>
    <source>
        <tissue evidence="2">Muscle</tissue>
    </source>
</reference>
<keyword evidence="3" id="KW-1185">Reference proteome</keyword>